<accession>A0A7M3T7B7</accession>
<dbReference type="EMBL" id="CP049056">
    <property type="protein sequence ID" value="QIE57898.1"/>
    <property type="molecule type" value="Genomic_DNA"/>
</dbReference>
<proteinExistence type="predicted"/>
<sequence>MLSSAARSCPDYHNYVGETYSVSGSYLYQPRYYRVRAGGDRSLSACPVRLLTDNGPGFVTAQPDFTFGLADMRGYQLKLEVISECDSVLLINTATEGWYYDDDDAGNGDARIILTRPADGRLDVWVGSYSGETCDAVLALETYRR</sequence>
<name>A0A7M3T7B7_9RHOB</name>
<organism evidence="1 2">
    <name type="scientific">Pikeienuella piscinae</name>
    <dbReference type="NCBI Taxonomy" id="2748098"/>
    <lineage>
        <taxon>Bacteria</taxon>
        <taxon>Pseudomonadati</taxon>
        <taxon>Pseudomonadota</taxon>
        <taxon>Alphaproteobacteria</taxon>
        <taxon>Rhodobacterales</taxon>
        <taxon>Paracoccaceae</taxon>
        <taxon>Pikeienuella</taxon>
    </lineage>
</organism>
<reference evidence="1 2" key="1">
    <citation type="submission" date="2020-02" db="EMBL/GenBank/DDBJ databases">
        <title>complete genome sequence of Rhodobacteraceae bacterium.</title>
        <authorList>
            <person name="Park J."/>
            <person name="Kim Y.-S."/>
            <person name="Kim K.-H."/>
        </authorList>
    </citation>
    <scope>NUCLEOTIDE SEQUENCE [LARGE SCALE GENOMIC DNA]</scope>
    <source>
        <strain evidence="1 2">RR4-56</strain>
    </source>
</reference>
<dbReference type="KEGG" id="hdh:G5B40_14030"/>
<keyword evidence="2" id="KW-1185">Reference proteome</keyword>
<evidence type="ECO:0000313" key="2">
    <source>
        <dbReference type="Proteomes" id="UP000503336"/>
    </source>
</evidence>
<dbReference type="AlphaFoldDB" id="A0A7M3T7B7"/>
<evidence type="ECO:0000313" key="1">
    <source>
        <dbReference type="EMBL" id="QIE57898.1"/>
    </source>
</evidence>
<gene>
    <name evidence="1" type="ORF">G5B40_14030</name>
</gene>
<dbReference type="Proteomes" id="UP000503336">
    <property type="component" value="Chromosome"/>
</dbReference>
<protein>
    <submittedName>
        <fullName evidence="1">Uncharacterized protein</fullName>
    </submittedName>
</protein>